<dbReference type="CDD" id="cd05466">
    <property type="entry name" value="PBP2_LTTR_substrate"/>
    <property type="match status" value="1"/>
</dbReference>
<dbReference type="PRINTS" id="PR00039">
    <property type="entry name" value="HTHLYSR"/>
</dbReference>
<dbReference type="GO" id="GO:0000976">
    <property type="term" value="F:transcription cis-regulatory region binding"/>
    <property type="evidence" value="ECO:0007669"/>
    <property type="project" value="TreeGrafter"/>
</dbReference>
<dbReference type="GeneID" id="96597765"/>
<dbReference type="Pfam" id="PF00126">
    <property type="entry name" value="HTH_1"/>
    <property type="match status" value="1"/>
</dbReference>
<evidence type="ECO:0000313" key="6">
    <source>
        <dbReference type="EMBL" id="KMY31683.1"/>
    </source>
</evidence>
<name>A0A0K9FBS9_9BACI</name>
<dbReference type="InterPro" id="IPR036390">
    <property type="entry name" value="WH_DNA-bd_sf"/>
</dbReference>
<evidence type="ECO:0000256" key="4">
    <source>
        <dbReference type="ARBA" id="ARBA00023163"/>
    </source>
</evidence>
<evidence type="ECO:0000313" key="7">
    <source>
        <dbReference type="Proteomes" id="UP000037326"/>
    </source>
</evidence>
<dbReference type="Gene3D" id="3.40.190.290">
    <property type="match status" value="1"/>
</dbReference>
<proteinExistence type="inferred from homology"/>
<dbReference type="SUPFAM" id="SSF53850">
    <property type="entry name" value="Periplasmic binding protein-like II"/>
    <property type="match status" value="1"/>
</dbReference>
<dbReference type="InterPro" id="IPR036388">
    <property type="entry name" value="WH-like_DNA-bd_sf"/>
</dbReference>
<organism evidence="6 7">
    <name type="scientific">Lysinibacillus xylanilyticus</name>
    <dbReference type="NCBI Taxonomy" id="582475"/>
    <lineage>
        <taxon>Bacteria</taxon>
        <taxon>Bacillati</taxon>
        <taxon>Bacillota</taxon>
        <taxon>Bacilli</taxon>
        <taxon>Bacillales</taxon>
        <taxon>Bacillaceae</taxon>
        <taxon>Lysinibacillus</taxon>
    </lineage>
</organism>
<evidence type="ECO:0000256" key="2">
    <source>
        <dbReference type="ARBA" id="ARBA00023015"/>
    </source>
</evidence>
<evidence type="ECO:0000256" key="1">
    <source>
        <dbReference type="ARBA" id="ARBA00009437"/>
    </source>
</evidence>
<dbReference type="SUPFAM" id="SSF46785">
    <property type="entry name" value="Winged helix' DNA-binding domain"/>
    <property type="match status" value="1"/>
</dbReference>
<keyword evidence="3" id="KW-0238">DNA-binding</keyword>
<dbReference type="AlphaFoldDB" id="A0A0K9FBS9"/>
<evidence type="ECO:0000259" key="5">
    <source>
        <dbReference type="PROSITE" id="PS50931"/>
    </source>
</evidence>
<dbReference type="FunFam" id="1.10.10.10:FF:000001">
    <property type="entry name" value="LysR family transcriptional regulator"/>
    <property type="match status" value="1"/>
</dbReference>
<sequence>MDYKWVKSFVVAAKSCNFRVAAEELHLSQPSITVHIHQLEHFLNVKLFKREKNRVQLTEAGQLFLIEAQQIIHQWDKSIERFKLATKGIEEKLIIAMTPLMVETIMPHVIYQFINENPSIEISILVEDSAKIEDLINSDKAHIGISLLPTRYRHWHQELLVESPLELVIPLDAFDDETGAYIDYEELFQTYTLFTHHHPTIWGDLLHKLQEKYVVTKQVSVSQSYVVKRLIKDGLGMSFLPRMIVRRERMEGRFNIVPFDEIALPSVPVYLFYKDSVKIPEELLCLFQTRDYL</sequence>
<evidence type="ECO:0000256" key="3">
    <source>
        <dbReference type="ARBA" id="ARBA00023125"/>
    </source>
</evidence>
<comment type="caution">
    <text evidence="6">The sequence shown here is derived from an EMBL/GenBank/DDBJ whole genome shotgun (WGS) entry which is preliminary data.</text>
</comment>
<dbReference type="PATRIC" id="fig|582475.4.peg.561"/>
<gene>
    <name evidence="6" type="ORF">ACZ11_05610</name>
</gene>
<feature type="domain" description="HTH lysR-type" evidence="5">
    <location>
        <begin position="1"/>
        <end position="58"/>
    </location>
</feature>
<dbReference type="InterPro" id="IPR005119">
    <property type="entry name" value="LysR_subst-bd"/>
</dbReference>
<dbReference type="Proteomes" id="UP000037326">
    <property type="component" value="Unassembled WGS sequence"/>
</dbReference>
<dbReference type="RefSeq" id="WP_049664393.1">
    <property type="nucleotide sequence ID" value="NZ_LFXJ01000005.1"/>
</dbReference>
<dbReference type="InterPro" id="IPR000847">
    <property type="entry name" value="LysR_HTH_N"/>
</dbReference>
<comment type="similarity">
    <text evidence="1">Belongs to the LysR transcriptional regulatory family.</text>
</comment>
<reference evidence="7" key="1">
    <citation type="submission" date="2015-07" db="EMBL/GenBank/DDBJ databases">
        <authorList>
            <consortium name="Consortium for Microbial Forensics and Genomics (microFORGE)"/>
            <person name="Knight B.M."/>
            <person name="Roberts D.P."/>
            <person name="Lin D."/>
            <person name="Hari K."/>
            <person name="Fletcher J."/>
            <person name="Melcher U."/>
            <person name="Blagden T."/>
            <person name="Winegar R.A."/>
        </authorList>
    </citation>
    <scope>NUCLEOTIDE SEQUENCE [LARGE SCALE GENOMIC DNA]</scope>
    <source>
        <strain evidence="7">DSM 23493</strain>
    </source>
</reference>
<protein>
    <recommendedName>
        <fullName evidence="5">HTH lysR-type domain-containing protein</fullName>
    </recommendedName>
</protein>
<dbReference type="Pfam" id="PF03466">
    <property type="entry name" value="LysR_substrate"/>
    <property type="match status" value="1"/>
</dbReference>
<keyword evidence="4" id="KW-0804">Transcription</keyword>
<dbReference type="PANTHER" id="PTHR30126:SF64">
    <property type="entry name" value="HTH-TYPE TRANSCRIPTIONAL REGULATOR CITR"/>
    <property type="match status" value="1"/>
</dbReference>
<dbReference type="OrthoDB" id="9803735at2"/>
<accession>A0A0K9FBS9</accession>
<dbReference type="GO" id="GO:0003700">
    <property type="term" value="F:DNA-binding transcription factor activity"/>
    <property type="evidence" value="ECO:0007669"/>
    <property type="project" value="InterPro"/>
</dbReference>
<keyword evidence="2" id="KW-0805">Transcription regulation</keyword>
<dbReference type="Gene3D" id="1.10.10.10">
    <property type="entry name" value="Winged helix-like DNA-binding domain superfamily/Winged helix DNA-binding domain"/>
    <property type="match status" value="1"/>
</dbReference>
<dbReference type="EMBL" id="LFXJ01000005">
    <property type="protein sequence ID" value="KMY31683.1"/>
    <property type="molecule type" value="Genomic_DNA"/>
</dbReference>
<dbReference type="PROSITE" id="PS50931">
    <property type="entry name" value="HTH_LYSR"/>
    <property type="match status" value="1"/>
</dbReference>
<dbReference type="PANTHER" id="PTHR30126">
    <property type="entry name" value="HTH-TYPE TRANSCRIPTIONAL REGULATOR"/>
    <property type="match status" value="1"/>
</dbReference>